<accession>A0A2U3QFR1</accession>
<comment type="similarity">
    <text evidence="1 2">Belongs to the small heat shock protein (HSP20) family.</text>
</comment>
<dbReference type="InterPro" id="IPR002068">
    <property type="entry name" value="A-crystallin/Hsp20_dom"/>
</dbReference>
<proteinExistence type="inferred from homology"/>
<dbReference type="PROSITE" id="PS01031">
    <property type="entry name" value="SHSP"/>
    <property type="match status" value="1"/>
</dbReference>
<keyword evidence="5" id="KW-1185">Reference proteome</keyword>
<protein>
    <recommendedName>
        <fullName evidence="3">SHSP domain-containing protein</fullName>
    </recommendedName>
</protein>
<organism evidence="4 5">
    <name type="scientific">Candidatus Sulfobium mesophilum</name>
    <dbReference type="NCBI Taxonomy" id="2016548"/>
    <lineage>
        <taxon>Bacteria</taxon>
        <taxon>Pseudomonadati</taxon>
        <taxon>Nitrospirota</taxon>
        <taxon>Nitrospiria</taxon>
        <taxon>Nitrospirales</taxon>
        <taxon>Nitrospiraceae</taxon>
        <taxon>Candidatus Sulfobium</taxon>
    </lineage>
</organism>
<feature type="domain" description="SHSP" evidence="3">
    <location>
        <begin position="38"/>
        <end position="151"/>
    </location>
</feature>
<dbReference type="Pfam" id="PF00011">
    <property type="entry name" value="HSP20"/>
    <property type="match status" value="1"/>
</dbReference>
<dbReference type="EMBL" id="OUUY01000064">
    <property type="protein sequence ID" value="SPQ00261.1"/>
    <property type="molecule type" value="Genomic_DNA"/>
</dbReference>
<name>A0A2U3QFR1_9BACT</name>
<evidence type="ECO:0000256" key="2">
    <source>
        <dbReference type="RuleBase" id="RU003616"/>
    </source>
</evidence>
<reference evidence="5" key="1">
    <citation type="submission" date="2018-03" db="EMBL/GenBank/DDBJ databases">
        <authorList>
            <person name="Zecchin S."/>
        </authorList>
    </citation>
    <scope>NUCLEOTIDE SEQUENCE [LARGE SCALE GENOMIC DNA]</scope>
</reference>
<evidence type="ECO:0000256" key="1">
    <source>
        <dbReference type="PROSITE-ProRule" id="PRU00285"/>
    </source>
</evidence>
<sequence length="151" mass="17295">MRTLFPLTRTSLATPLLDEFDKFFNEFANSFGATIKTQQGKHQSPRINAYRRDGKYCIDAAVPMVTKDDLDVEIEENLLKITVKAHQDKEVSENDYIIREISRGQMTRILSLGEDVDVDSAKTSFKDGVLHIEFNAKQIEEESKVKRLVIE</sequence>
<dbReference type="Gene3D" id="2.60.40.790">
    <property type="match status" value="1"/>
</dbReference>
<evidence type="ECO:0000313" key="5">
    <source>
        <dbReference type="Proteomes" id="UP000245125"/>
    </source>
</evidence>
<dbReference type="InterPro" id="IPR031107">
    <property type="entry name" value="Small_HSP"/>
</dbReference>
<dbReference type="Proteomes" id="UP000245125">
    <property type="component" value="Unassembled WGS sequence"/>
</dbReference>
<gene>
    <name evidence="4" type="ORF">NBG4_20067</name>
</gene>
<evidence type="ECO:0000259" key="3">
    <source>
        <dbReference type="PROSITE" id="PS01031"/>
    </source>
</evidence>
<dbReference type="SUPFAM" id="SSF49764">
    <property type="entry name" value="HSP20-like chaperones"/>
    <property type="match status" value="1"/>
</dbReference>
<dbReference type="CDD" id="cd06464">
    <property type="entry name" value="ACD_sHsps-like"/>
    <property type="match status" value="1"/>
</dbReference>
<dbReference type="PANTHER" id="PTHR11527">
    <property type="entry name" value="HEAT-SHOCK PROTEIN 20 FAMILY MEMBER"/>
    <property type="match status" value="1"/>
</dbReference>
<evidence type="ECO:0000313" key="4">
    <source>
        <dbReference type="EMBL" id="SPQ00261.1"/>
    </source>
</evidence>
<dbReference type="AlphaFoldDB" id="A0A2U3QFR1"/>
<dbReference type="InterPro" id="IPR008978">
    <property type="entry name" value="HSP20-like_chaperone"/>
</dbReference>